<organism evidence="2 3">
    <name type="scientific">Diaporthe vaccinii</name>
    <dbReference type="NCBI Taxonomy" id="105482"/>
    <lineage>
        <taxon>Eukaryota</taxon>
        <taxon>Fungi</taxon>
        <taxon>Dikarya</taxon>
        <taxon>Ascomycota</taxon>
        <taxon>Pezizomycotina</taxon>
        <taxon>Sordariomycetes</taxon>
        <taxon>Sordariomycetidae</taxon>
        <taxon>Diaporthales</taxon>
        <taxon>Diaporthaceae</taxon>
        <taxon>Diaporthe</taxon>
        <taxon>Diaporthe eres species complex</taxon>
    </lineage>
</organism>
<protein>
    <submittedName>
        <fullName evidence="2">Uncharacterized protein</fullName>
    </submittedName>
</protein>
<name>A0ABR4F586_9PEZI</name>
<comment type="caution">
    <text evidence="2">The sequence shown here is derived from an EMBL/GenBank/DDBJ whole genome shotgun (WGS) entry which is preliminary data.</text>
</comment>
<proteinExistence type="predicted"/>
<evidence type="ECO:0000313" key="3">
    <source>
        <dbReference type="Proteomes" id="UP001600888"/>
    </source>
</evidence>
<sequence>MRSGGTQNRNPHVELRYREINHNAAATGRFISSQGRNSKADPTATVIHAETPSGTVNTPLLTVLLDLLPQRLLLPPHQVHDGLDLAAEPLLAHGGGDVDHVVEHGLELVRQPRDDGAAARCGGVVRHLEDVLLAEAPMAPAELAHLVQQLQPEPSALPDGLVVLARAGLQAQGEPAQAQLDGAVAHVLQEGAVVRGPVLAEVLEDLGERGVGHGDLEEVVHEGDHGVVCARLAAEGHGLAVVYALVDDAVREHGLRGDAEDEGAEGGVVARLGLHPHGLHGGVDATQRPELLAHGGVEVRPAQVRRLKRLHRPSHQRARVLDHVDVHEDEPGLAGRVVQAVLEGADQADVVVVHALGRVYQLVVVEGVTAGVLHEWHEAGTRVQHACEAYDKATTGQPPGTRETKRKRKTTREGRERGRRQKKVNSQLSNPSHRPRNNSRQALAPQPIRLAPQEPLMAGLKQVRRQQERVVPVQGVHERLVVGVLVDGPGEVGKPGLDLGAQPALRQQPRLPGRRLDGHAPQDVLEGVEVGGELPDRVGAGQEAARLGHHEGLQGVVVWAAVLQDAKVGGGEVVVDGDGPHCGGDMSV</sequence>
<dbReference type="EMBL" id="JBAWTH010000011">
    <property type="protein sequence ID" value="KAL2289843.1"/>
    <property type="molecule type" value="Genomic_DNA"/>
</dbReference>
<evidence type="ECO:0000256" key="1">
    <source>
        <dbReference type="SAM" id="MobiDB-lite"/>
    </source>
</evidence>
<feature type="region of interest" description="Disordered" evidence="1">
    <location>
        <begin position="390"/>
        <end position="445"/>
    </location>
</feature>
<accession>A0ABR4F586</accession>
<dbReference type="Proteomes" id="UP001600888">
    <property type="component" value="Unassembled WGS sequence"/>
</dbReference>
<keyword evidence="3" id="KW-1185">Reference proteome</keyword>
<evidence type="ECO:0000313" key="2">
    <source>
        <dbReference type="EMBL" id="KAL2289843.1"/>
    </source>
</evidence>
<gene>
    <name evidence="2" type="ORF">FJTKL_01146</name>
</gene>
<reference evidence="2 3" key="1">
    <citation type="submission" date="2024-03" db="EMBL/GenBank/DDBJ databases">
        <title>A high-quality draft genome sequence of Diaporthe vaccinii, a causative agent of upright dieback and viscid rot disease in cranberry plants.</title>
        <authorList>
            <person name="Sarrasin M."/>
            <person name="Lang B.F."/>
            <person name="Burger G."/>
        </authorList>
    </citation>
    <scope>NUCLEOTIDE SEQUENCE [LARGE SCALE GENOMIC DNA]</scope>
    <source>
        <strain evidence="2 3">IS7</strain>
    </source>
</reference>